<reference evidence="1 2" key="1">
    <citation type="submission" date="2019-05" db="EMBL/GenBank/DDBJ databases">
        <title>Another draft genome of Portunus trituberculatus and its Hox gene families provides insights of decapod evolution.</title>
        <authorList>
            <person name="Jeong J.-H."/>
            <person name="Song I."/>
            <person name="Kim S."/>
            <person name="Choi T."/>
            <person name="Kim D."/>
            <person name="Ryu S."/>
            <person name="Kim W."/>
        </authorList>
    </citation>
    <scope>NUCLEOTIDE SEQUENCE [LARGE SCALE GENOMIC DNA]</scope>
    <source>
        <tissue evidence="1">Muscle</tissue>
    </source>
</reference>
<dbReference type="EMBL" id="VSRR010001894">
    <property type="protein sequence ID" value="MPC28326.1"/>
    <property type="molecule type" value="Genomic_DNA"/>
</dbReference>
<comment type="caution">
    <text evidence="1">The sequence shown here is derived from an EMBL/GenBank/DDBJ whole genome shotgun (WGS) entry which is preliminary data.</text>
</comment>
<evidence type="ECO:0000313" key="2">
    <source>
        <dbReference type="Proteomes" id="UP000324222"/>
    </source>
</evidence>
<protein>
    <submittedName>
        <fullName evidence="1">Uncharacterized protein</fullName>
    </submittedName>
</protein>
<sequence>MGMKCDDVCTAGPAPAGSPNYIKRGLRAGGVWGSRGPTGLGVTRSRMGMLPPAKPIVSLVTLKKMERSKGERGKPVDLRLTDSLPFSHWLSRAAPCLAGRLAGPGVGRAGPGVLAWRREAVPQAVCSKDTVTAPLV</sequence>
<proteinExistence type="predicted"/>
<name>A0A5B7E564_PORTR</name>
<accession>A0A5B7E564</accession>
<dbReference type="AlphaFoldDB" id="A0A5B7E564"/>
<organism evidence="1 2">
    <name type="scientific">Portunus trituberculatus</name>
    <name type="common">Swimming crab</name>
    <name type="synonym">Neptunus trituberculatus</name>
    <dbReference type="NCBI Taxonomy" id="210409"/>
    <lineage>
        <taxon>Eukaryota</taxon>
        <taxon>Metazoa</taxon>
        <taxon>Ecdysozoa</taxon>
        <taxon>Arthropoda</taxon>
        <taxon>Crustacea</taxon>
        <taxon>Multicrustacea</taxon>
        <taxon>Malacostraca</taxon>
        <taxon>Eumalacostraca</taxon>
        <taxon>Eucarida</taxon>
        <taxon>Decapoda</taxon>
        <taxon>Pleocyemata</taxon>
        <taxon>Brachyura</taxon>
        <taxon>Eubrachyura</taxon>
        <taxon>Portunoidea</taxon>
        <taxon>Portunidae</taxon>
        <taxon>Portuninae</taxon>
        <taxon>Portunus</taxon>
    </lineage>
</organism>
<keyword evidence="2" id="KW-1185">Reference proteome</keyword>
<gene>
    <name evidence="1" type="ORF">E2C01_021527</name>
</gene>
<evidence type="ECO:0000313" key="1">
    <source>
        <dbReference type="EMBL" id="MPC28326.1"/>
    </source>
</evidence>
<dbReference type="Proteomes" id="UP000324222">
    <property type="component" value="Unassembled WGS sequence"/>
</dbReference>